<evidence type="ECO:0000313" key="3">
    <source>
        <dbReference type="Proteomes" id="UP000298484"/>
    </source>
</evidence>
<organism evidence="2 3">
    <name type="scientific">Lentibacillus salicampi</name>
    <dbReference type="NCBI Taxonomy" id="175306"/>
    <lineage>
        <taxon>Bacteria</taxon>
        <taxon>Bacillati</taxon>
        <taxon>Bacillota</taxon>
        <taxon>Bacilli</taxon>
        <taxon>Bacillales</taxon>
        <taxon>Bacillaceae</taxon>
        <taxon>Lentibacillus</taxon>
    </lineage>
</organism>
<evidence type="ECO:0008006" key="4">
    <source>
        <dbReference type="Google" id="ProtNLM"/>
    </source>
</evidence>
<gene>
    <name evidence="2" type="ORF">E4U82_18500</name>
</gene>
<dbReference type="Proteomes" id="UP000298484">
    <property type="component" value="Unassembled WGS sequence"/>
</dbReference>
<comment type="caution">
    <text evidence="2">The sequence shown here is derived from an EMBL/GenBank/DDBJ whole genome shotgun (WGS) entry which is preliminary data.</text>
</comment>
<evidence type="ECO:0000313" key="2">
    <source>
        <dbReference type="EMBL" id="TFJ91284.1"/>
    </source>
</evidence>
<dbReference type="AlphaFoldDB" id="A0A4Y9AA97"/>
<name>A0A4Y9AA97_9BACI</name>
<reference evidence="2 3" key="1">
    <citation type="submission" date="2019-03" db="EMBL/GenBank/DDBJ databases">
        <title>Genome sequence of Lentibacillus salicampi ATCC BAA-719.</title>
        <authorList>
            <person name="Maclea K.S."/>
            <person name="Simoes Junior M."/>
        </authorList>
    </citation>
    <scope>NUCLEOTIDE SEQUENCE [LARGE SCALE GENOMIC DNA]</scope>
    <source>
        <strain evidence="2 3">ATCC BAA-719</strain>
    </source>
</reference>
<dbReference type="RefSeq" id="WP_135111727.1">
    <property type="nucleotide sequence ID" value="NZ_SRHY01000061.1"/>
</dbReference>
<keyword evidence="3" id="KW-1185">Reference proteome</keyword>
<dbReference type="EMBL" id="SRHY01000061">
    <property type="protein sequence ID" value="TFJ91284.1"/>
    <property type="molecule type" value="Genomic_DNA"/>
</dbReference>
<dbReference type="PROSITE" id="PS51257">
    <property type="entry name" value="PROKAR_LIPOPROTEIN"/>
    <property type="match status" value="1"/>
</dbReference>
<proteinExistence type="predicted"/>
<evidence type="ECO:0000256" key="1">
    <source>
        <dbReference type="SAM" id="SignalP"/>
    </source>
</evidence>
<feature type="chain" id="PRO_5039210009" description="NDxxF motif lipoprotein" evidence="1">
    <location>
        <begin position="19"/>
        <end position="172"/>
    </location>
</feature>
<protein>
    <recommendedName>
        <fullName evidence="4">NDxxF motif lipoprotein</fullName>
    </recommendedName>
</protein>
<accession>A0A4Y9AA97</accession>
<sequence length="172" mass="19749">MRKQLLFICVIASAVILAGCNNDIAAKEFKSYNDEDMEPLEENAYKLQNMKAEMESLIQGTEAKGEYIQNNMLSLLEEIITEAEEIQDRLQSEEVKKLNDLSIQQLDSTHEVFEKLAEVFNLQTPPVSDQDQKKSEEIYSEVQTISSDIQEITEEHDQYMSELEDKYNGKGD</sequence>
<feature type="signal peptide" evidence="1">
    <location>
        <begin position="1"/>
        <end position="18"/>
    </location>
</feature>
<keyword evidence="1" id="KW-0732">Signal</keyword>